<evidence type="ECO:0000313" key="3">
    <source>
        <dbReference type="EMBL" id="BBB28762.1"/>
    </source>
</evidence>
<evidence type="ECO:0000259" key="2">
    <source>
        <dbReference type="Pfam" id="PF01757"/>
    </source>
</evidence>
<feature type="transmembrane region" description="Helical" evidence="1">
    <location>
        <begin position="133"/>
        <end position="152"/>
    </location>
</feature>
<dbReference type="PANTHER" id="PTHR23028:SF131">
    <property type="entry name" value="BLR2367 PROTEIN"/>
    <property type="match status" value="1"/>
</dbReference>
<feature type="transmembrane region" description="Helical" evidence="1">
    <location>
        <begin position="188"/>
        <end position="205"/>
    </location>
</feature>
<feature type="transmembrane region" description="Helical" evidence="1">
    <location>
        <begin position="48"/>
        <end position="66"/>
    </location>
</feature>
<sequence>MTKNNRFEELDVFRGLAALSVVLFHYTTRYEQVYQHTTPTAFSIPWGHLGVQFFFIISGFVIFMTLEKCQSWKDFSVSRLSRLYPAYWAAVLLTFTLGYLSPLPNQSLTFSQLIVNLTMLQAFFYVPAVDGVYWSLAWELNFYFVMLFLFLTSRLKNINFIAPLWLSAMITTYYLLNANIDVPWRIQTFFVLQFTHLFIAGIYFYKWKEEGFSLYKLIILLSCLAAELITGDVISSAFCTSFFILFALAINDRLSFIKQKPLIWLGSISYTLYLVHQMIGFKIIYTLNENGLPSTVSILIALTTCLLIASTISKHIEKPIMLSIRKYTK</sequence>
<proteinExistence type="predicted"/>
<dbReference type="Proteomes" id="UP000595332">
    <property type="component" value="Chromosome"/>
</dbReference>
<organism evidence="3 4">
    <name type="scientific">Neptunomonas japonica JAMM 1380</name>
    <dbReference type="NCBI Taxonomy" id="1441457"/>
    <lineage>
        <taxon>Bacteria</taxon>
        <taxon>Pseudomonadati</taxon>
        <taxon>Pseudomonadota</taxon>
        <taxon>Gammaproteobacteria</taxon>
        <taxon>Oceanospirillales</taxon>
        <taxon>Oceanospirillaceae</taxon>
        <taxon>Neptunomonas</taxon>
    </lineage>
</organism>
<dbReference type="Pfam" id="PF01757">
    <property type="entry name" value="Acyl_transf_3"/>
    <property type="match status" value="1"/>
</dbReference>
<gene>
    <name evidence="3" type="ORF">NEJAP_0805</name>
</gene>
<evidence type="ECO:0000313" key="4">
    <source>
        <dbReference type="Proteomes" id="UP000595332"/>
    </source>
</evidence>
<keyword evidence="1" id="KW-0812">Transmembrane</keyword>
<feature type="transmembrane region" description="Helical" evidence="1">
    <location>
        <begin position="86"/>
        <end position="102"/>
    </location>
</feature>
<name>A0A7R6PER7_9GAMM</name>
<feature type="transmembrane region" description="Helical" evidence="1">
    <location>
        <begin position="217"/>
        <end position="250"/>
    </location>
</feature>
<feature type="transmembrane region" description="Helical" evidence="1">
    <location>
        <begin position="158"/>
        <end position="176"/>
    </location>
</feature>
<feature type="transmembrane region" description="Helical" evidence="1">
    <location>
        <begin position="262"/>
        <end position="285"/>
    </location>
</feature>
<accession>A0A7R6PER7</accession>
<dbReference type="EMBL" id="AP014546">
    <property type="protein sequence ID" value="BBB28762.1"/>
    <property type="molecule type" value="Genomic_DNA"/>
</dbReference>
<dbReference type="KEGG" id="njp:NEJAP_0805"/>
<evidence type="ECO:0000256" key="1">
    <source>
        <dbReference type="SAM" id="Phobius"/>
    </source>
</evidence>
<dbReference type="GO" id="GO:0016747">
    <property type="term" value="F:acyltransferase activity, transferring groups other than amino-acyl groups"/>
    <property type="evidence" value="ECO:0007669"/>
    <property type="project" value="InterPro"/>
</dbReference>
<keyword evidence="1" id="KW-0472">Membrane</keyword>
<dbReference type="GO" id="GO:0016020">
    <property type="term" value="C:membrane"/>
    <property type="evidence" value="ECO:0007669"/>
    <property type="project" value="TreeGrafter"/>
</dbReference>
<dbReference type="GO" id="GO:0000271">
    <property type="term" value="P:polysaccharide biosynthetic process"/>
    <property type="evidence" value="ECO:0007669"/>
    <property type="project" value="TreeGrafter"/>
</dbReference>
<dbReference type="PANTHER" id="PTHR23028">
    <property type="entry name" value="ACETYLTRANSFERASE"/>
    <property type="match status" value="1"/>
</dbReference>
<dbReference type="InterPro" id="IPR050879">
    <property type="entry name" value="Acyltransferase_3"/>
</dbReference>
<keyword evidence="3" id="KW-0808">Transferase</keyword>
<dbReference type="RefSeq" id="WP_201349427.1">
    <property type="nucleotide sequence ID" value="NZ_AP014546.1"/>
</dbReference>
<feature type="transmembrane region" description="Helical" evidence="1">
    <location>
        <begin position="12"/>
        <end position="28"/>
    </location>
</feature>
<protein>
    <submittedName>
        <fullName evidence="3">Acyltransferase family protein</fullName>
    </submittedName>
</protein>
<keyword evidence="1" id="KW-1133">Transmembrane helix</keyword>
<keyword evidence="3" id="KW-0012">Acyltransferase</keyword>
<dbReference type="AlphaFoldDB" id="A0A7R6PER7"/>
<reference evidence="3 4" key="1">
    <citation type="journal article" date="2008" name="Int. J. Syst. Evol. Microbiol.">
        <title>Neptunomonas japonica sp. nov., an Osedax japonicus symbiont-like bacterium isolated from sediment adjacent to sperm whale carcasses off Kagoshima, Japan.</title>
        <authorList>
            <person name="Miyazaki M."/>
            <person name="Nogi Y."/>
            <person name="Fujiwara Y."/>
            <person name="Kawato M."/>
            <person name="Kubokawa K."/>
            <person name="Horikoshi K."/>
        </authorList>
    </citation>
    <scope>NUCLEOTIDE SEQUENCE [LARGE SCALE GENOMIC DNA]</scope>
    <source>
        <strain evidence="3 4">JAMM 1380</strain>
    </source>
</reference>
<feature type="domain" description="Acyltransferase 3" evidence="2">
    <location>
        <begin position="8"/>
        <end position="310"/>
    </location>
</feature>
<keyword evidence="4" id="KW-1185">Reference proteome</keyword>
<feature type="transmembrane region" description="Helical" evidence="1">
    <location>
        <begin position="291"/>
        <end position="312"/>
    </location>
</feature>
<dbReference type="InterPro" id="IPR002656">
    <property type="entry name" value="Acyl_transf_3_dom"/>
</dbReference>